<protein>
    <submittedName>
        <fullName evidence="1">Uncharacterized protein</fullName>
    </submittedName>
</protein>
<comment type="caution">
    <text evidence="1">The sequence shown here is derived from an EMBL/GenBank/DDBJ whole genome shotgun (WGS) entry which is preliminary data.</text>
</comment>
<dbReference type="EMBL" id="JANBPG010000544">
    <property type="protein sequence ID" value="KAJ1895625.1"/>
    <property type="molecule type" value="Genomic_DNA"/>
</dbReference>
<dbReference type="Proteomes" id="UP001150581">
    <property type="component" value="Unassembled WGS sequence"/>
</dbReference>
<accession>A0ACC1IL04</accession>
<proteinExistence type="predicted"/>
<name>A0ACC1IL04_9FUNG</name>
<keyword evidence="2" id="KW-1185">Reference proteome</keyword>
<organism evidence="1 2">
    <name type="scientific">Kickxella alabastrina</name>
    <dbReference type="NCBI Taxonomy" id="61397"/>
    <lineage>
        <taxon>Eukaryota</taxon>
        <taxon>Fungi</taxon>
        <taxon>Fungi incertae sedis</taxon>
        <taxon>Zoopagomycota</taxon>
        <taxon>Kickxellomycotina</taxon>
        <taxon>Kickxellomycetes</taxon>
        <taxon>Kickxellales</taxon>
        <taxon>Kickxellaceae</taxon>
        <taxon>Kickxella</taxon>
    </lineage>
</organism>
<evidence type="ECO:0000313" key="2">
    <source>
        <dbReference type="Proteomes" id="UP001150581"/>
    </source>
</evidence>
<gene>
    <name evidence="1" type="ORF">LPJ66_004477</name>
</gene>
<sequence>MPANTPDYYSILGVSPSATADEIRTAYMKKAVKVHPDRNTSPTATQDFQQLADAYYTLSDRTRRAAYDSARPTAAPHADADNVFGDVFEDLLRPEVQGGSSLWGILGLISGAALGFILANVPGALVGGFAGKKLGAVRDNTGRPVYDSFKELPHARKLQVLSAIAAHVLGGAAGRPK</sequence>
<evidence type="ECO:0000313" key="1">
    <source>
        <dbReference type="EMBL" id="KAJ1895625.1"/>
    </source>
</evidence>
<reference evidence="1" key="1">
    <citation type="submission" date="2022-07" db="EMBL/GenBank/DDBJ databases">
        <title>Phylogenomic reconstructions and comparative analyses of Kickxellomycotina fungi.</title>
        <authorList>
            <person name="Reynolds N.K."/>
            <person name="Stajich J.E."/>
            <person name="Barry K."/>
            <person name="Grigoriev I.V."/>
            <person name="Crous P."/>
            <person name="Smith M.E."/>
        </authorList>
    </citation>
    <scope>NUCLEOTIDE SEQUENCE</scope>
    <source>
        <strain evidence="1">Benny 63K</strain>
    </source>
</reference>